<dbReference type="SUPFAM" id="SSF74650">
    <property type="entry name" value="Galactose mutarotase-like"/>
    <property type="match status" value="1"/>
</dbReference>
<dbReference type="Pfam" id="PF01263">
    <property type="entry name" value="Aldose_epim"/>
    <property type="match status" value="1"/>
</dbReference>
<dbReference type="InterPro" id="IPR014718">
    <property type="entry name" value="GH-type_carb-bd"/>
</dbReference>
<dbReference type="GO" id="GO:0005975">
    <property type="term" value="P:carbohydrate metabolic process"/>
    <property type="evidence" value="ECO:0007669"/>
    <property type="project" value="InterPro"/>
</dbReference>
<dbReference type="AlphaFoldDB" id="Q3JTI9"/>
<reference evidence="1 2" key="1">
    <citation type="submission" date="2005-09" db="EMBL/GenBank/DDBJ databases">
        <authorList>
            <person name="Woods D.E."/>
            <person name="Nierman W.C."/>
        </authorList>
    </citation>
    <scope>NUCLEOTIDE SEQUENCE [LARGE SCALE GENOMIC DNA]</scope>
    <source>
        <strain evidence="1 2">1710b</strain>
    </source>
</reference>
<dbReference type="EMBL" id="CP000124">
    <property type="protein sequence ID" value="ABA50366.1"/>
    <property type="molecule type" value="Genomic_DNA"/>
</dbReference>
<dbReference type="GO" id="GO:0030246">
    <property type="term" value="F:carbohydrate binding"/>
    <property type="evidence" value="ECO:0007669"/>
    <property type="project" value="InterPro"/>
</dbReference>
<dbReference type="Gene3D" id="2.70.98.10">
    <property type="match status" value="1"/>
</dbReference>
<dbReference type="InterPro" id="IPR011013">
    <property type="entry name" value="Gal_mutarotase_sf_dom"/>
</dbReference>
<gene>
    <name evidence="1" type="ordered locus">BURPS1710b_1712</name>
</gene>
<dbReference type="GO" id="GO:0016853">
    <property type="term" value="F:isomerase activity"/>
    <property type="evidence" value="ECO:0007669"/>
    <property type="project" value="InterPro"/>
</dbReference>
<proteinExistence type="predicted"/>
<dbReference type="EnsemblBacteria" id="ABA50366">
    <property type="protein sequence ID" value="ABA50366"/>
    <property type="gene ID" value="BURPS1710b_1712"/>
</dbReference>
<dbReference type="Proteomes" id="UP000002700">
    <property type="component" value="Chromosome I"/>
</dbReference>
<dbReference type="KEGG" id="bpm:BURPS1710b_1712"/>
<sequence length="371" mass="40809">MLGQIRRSERDRFASLSLQLAFFDILDFPHARLGAGRAAVTCRTNAHAPRRGDSAILGGLSWRTSTPATMPSFQNQDILELIDGASRARIAPEAGGRLLSWSIGDTSIVFWPDAADWSNPAKIRGGNPLLFPFLGRHRVEGRIGFWRDGEGAVRELPMHGFARDLPFRAQTDADGRGVTLTLDSSDRTRAGYPFEFRFAARYRLVDGHTLDVTLSTTNLGDTPLPHYAGHHFYFALPHVKRASAVLELPPTHRRRQLDDGSISAPEPGAPRYTLDDPAIVDRFHCLDGIPAEPVRVLMPGRRHAIEIDLNRPGSAPWYAVTTWTEAPGSDFYCVEPWLGLPDAIHNGLGLQHVAPGATQTAALRIRVTPLG</sequence>
<dbReference type="PANTHER" id="PTHR11122">
    <property type="entry name" value="APOSPORY-ASSOCIATED PROTEIN C-RELATED"/>
    <property type="match status" value="1"/>
</dbReference>
<name>Q3JTI9_BURP1</name>
<organism evidence="1 2">
    <name type="scientific">Burkholderia pseudomallei (strain 1710b)</name>
    <dbReference type="NCBI Taxonomy" id="320372"/>
    <lineage>
        <taxon>Bacteria</taxon>
        <taxon>Pseudomonadati</taxon>
        <taxon>Pseudomonadota</taxon>
        <taxon>Betaproteobacteria</taxon>
        <taxon>Burkholderiales</taxon>
        <taxon>Burkholderiaceae</taxon>
        <taxon>Burkholderia</taxon>
        <taxon>pseudomallei group</taxon>
    </lineage>
</organism>
<evidence type="ECO:0000313" key="1">
    <source>
        <dbReference type="EMBL" id="ABA50366.1"/>
    </source>
</evidence>
<dbReference type="InterPro" id="IPR008183">
    <property type="entry name" value="Aldose_1/G6P_1-epimerase"/>
</dbReference>
<dbReference type="HOGENOM" id="CLU_057834_0_0_4"/>
<accession>Q3JTI9</accession>
<dbReference type="PANTHER" id="PTHR11122:SF13">
    <property type="entry name" value="GLUCOSE-6-PHOSPHATE 1-EPIMERASE"/>
    <property type="match status" value="1"/>
</dbReference>
<protein>
    <submittedName>
        <fullName evidence="1">Aldose 1-epimerase subfamily, putative</fullName>
    </submittedName>
</protein>
<evidence type="ECO:0000313" key="2">
    <source>
        <dbReference type="Proteomes" id="UP000002700"/>
    </source>
</evidence>